<keyword evidence="7" id="KW-0223">Dioxygenase</keyword>
<keyword evidence="8" id="KW-1185">Reference proteome</keyword>
<evidence type="ECO:0000256" key="1">
    <source>
        <dbReference type="ARBA" id="ARBA00001947"/>
    </source>
</evidence>
<dbReference type="GO" id="GO:0051213">
    <property type="term" value="F:dioxygenase activity"/>
    <property type="evidence" value="ECO:0007669"/>
    <property type="project" value="UniProtKB-KW"/>
</dbReference>
<dbReference type="Proteomes" id="UP001253595">
    <property type="component" value="Unassembled WGS sequence"/>
</dbReference>
<comment type="cofactor">
    <cofactor evidence="1">
        <name>Zn(2+)</name>
        <dbReference type="ChEBI" id="CHEBI:29105"/>
    </cofactor>
</comment>
<keyword evidence="5" id="KW-0560">Oxidoreductase</keyword>
<evidence type="ECO:0000313" key="7">
    <source>
        <dbReference type="EMBL" id="MDR7091858.1"/>
    </source>
</evidence>
<dbReference type="SUPFAM" id="SSF53213">
    <property type="entry name" value="LigB-like"/>
    <property type="match status" value="1"/>
</dbReference>
<evidence type="ECO:0000313" key="8">
    <source>
        <dbReference type="Proteomes" id="UP001253595"/>
    </source>
</evidence>
<evidence type="ECO:0000256" key="2">
    <source>
        <dbReference type="ARBA" id="ARBA00007581"/>
    </source>
</evidence>
<dbReference type="PIRSF" id="PIRSF006157">
    <property type="entry name" value="Doxgns_DODA"/>
    <property type="match status" value="1"/>
</dbReference>
<name>A0ABU1V3H0_9GAMM</name>
<dbReference type="Pfam" id="PF02900">
    <property type="entry name" value="LigB"/>
    <property type="match status" value="1"/>
</dbReference>
<keyword evidence="3" id="KW-0479">Metal-binding</keyword>
<dbReference type="InterPro" id="IPR014436">
    <property type="entry name" value="Extradiol_dOase_DODA"/>
</dbReference>
<reference evidence="7 8" key="1">
    <citation type="submission" date="2023-07" db="EMBL/GenBank/DDBJ databases">
        <title>Sorghum-associated microbial communities from plants grown in Nebraska, USA.</title>
        <authorList>
            <person name="Schachtman D."/>
        </authorList>
    </citation>
    <scope>NUCLEOTIDE SEQUENCE [LARGE SCALE GENOMIC DNA]</scope>
    <source>
        <strain evidence="7 8">BE190</strain>
    </source>
</reference>
<feature type="domain" description="Extradiol ring-cleavage dioxygenase class III enzyme subunit B" evidence="6">
    <location>
        <begin position="42"/>
        <end position="258"/>
    </location>
</feature>
<organism evidence="7 8">
    <name type="scientific">Cellvibrio fibrivorans</name>
    <dbReference type="NCBI Taxonomy" id="126350"/>
    <lineage>
        <taxon>Bacteria</taxon>
        <taxon>Pseudomonadati</taxon>
        <taxon>Pseudomonadota</taxon>
        <taxon>Gammaproteobacteria</taxon>
        <taxon>Cellvibrionales</taxon>
        <taxon>Cellvibrionaceae</taxon>
        <taxon>Cellvibrio</taxon>
    </lineage>
</organism>
<dbReference type="Gene3D" id="3.40.830.10">
    <property type="entry name" value="LigB-like"/>
    <property type="match status" value="1"/>
</dbReference>
<dbReference type="InterPro" id="IPR004183">
    <property type="entry name" value="Xdiol_dOase_suB"/>
</dbReference>
<comment type="caution">
    <text evidence="7">The sequence shown here is derived from an EMBL/GenBank/DDBJ whole genome shotgun (WGS) entry which is preliminary data.</text>
</comment>
<evidence type="ECO:0000256" key="4">
    <source>
        <dbReference type="ARBA" id="ARBA00022833"/>
    </source>
</evidence>
<keyword evidence="4" id="KW-0862">Zinc</keyword>
<dbReference type="PANTHER" id="PTHR30096:SF0">
    <property type="entry name" value="4,5-DOPA DIOXYGENASE EXTRADIOL-LIKE PROTEIN"/>
    <property type="match status" value="1"/>
</dbReference>
<evidence type="ECO:0000259" key="6">
    <source>
        <dbReference type="Pfam" id="PF02900"/>
    </source>
</evidence>
<evidence type="ECO:0000256" key="5">
    <source>
        <dbReference type="ARBA" id="ARBA00023002"/>
    </source>
</evidence>
<evidence type="ECO:0000256" key="3">
    <source>
        <dbReference type="ARBA" id="ARBA00022723"/>
    </source>
</evidence>
<dbReference type="PANTHER" id="PTHR30096">
    <property type="entry name" value="4,5-DOPA DIOXYGENASE EXTRADIOL-LIKE PROTEIN"/>
    <property type="match status" value="1"/>
</dbReference>
<dbReference type="CDD" id="cd07363">
    <property type="entry name" value="45_DOPA_Dioxygenase"/>
    <property type="match status" value="1"/>
</dbReference>
<gene>
    <name evidence="7" type="ORF">J2X05_003896</name>
</gene>
<dbReference type="EMBL" id="JAVDVX010000008">
    <property type="protein sequence ID" value="MDR7091858.1"/>
    <property type="molecule type" value="Genomic_DNA"/>
</dbReference>
<comment type="similarity">
    <text evidence="2">Belongs to the DODA-type extradiol aromatic ring-opening dioxygenase family.</text>
</comment>
<accession>A0ABU1V3H0</accession>
<dbReference type="RefSeq" id="WP_310075611.1">
    <property type="nucleotide sequence ID" value="NZ_JAVDVX010000008.1"/>
</dbReference>
<sequence length="269" mass="29877">MSQSLMPIVFVPHGGGPMPLLGDANHRELTRFMQSLPVDLPRPTAIVVITAHWEEEVVSITYSPAPGMMYDYYGFPPESYEFKYPAPGDQPLAKQIQQLLQDNNIDARLDNQRAYDHGTFVPLMLMYPAADIPVVQLSLLSSLDPAAHIAIGKALAPLREQGVLIVGSGMSFHNMRAFFSNDPSIKGKSEIFDDWLAETLTASNLTPQDREQRLCTWASAPQGRFSHPREEHLLPLHVCWGAASKGSLVAEQNFSSLLFNTAISGYLWR</sequence>
<proteinExistence type="inferred from homology"/>
<protein>
    <submittedName>
        <fullName evidence="7">Aromatic ring-opening dioxygenase catalytic subunit (LigB family)</fullName>
    </submittedName>
</protein>